<sequence>MGHWEGVGKELLQYLSLKGKRGRGKGKEKTFTLYPLPFTLYPLPFTLYPFPQTKFRVQNA</sequence>
<organism evidence="1 2">
    <name type="scientific">Nostoc paludosum FACHB-159</name>
    <dbReference type="NCBI Taxonomy" id="2692908"/>
    <lineage>
        <taxon>Bacteria</taxon>
        <taxon>Bacillati</taxon>
        <taxon>Cyanobacteriota</taxon>
        <taxon>Cyanophyceae</taxon>
        <taxon>Nostocales</taxon>
        <taxon>Nostocaceae</taxon>
        <taxon>Nostoc</taxon>
    </lineage>
</organism>
<gene>
    <name evidence="1" type="ORF">H6H03_27295</name>
</gene>
<evidence type="ECO:0000313" key="1">
    <source>
        <dbReference type="EMBL" id="MBD2737546.1"/>
    </source>
</evidence>
<keyword evidence="2" id="KW-1185">Reference proteome</keyword>
<protein>
    <submittedName>
        <fullName evidence="1">Uncharacterized protein</fullName>
    </submittedName>
</protein>
<proteinExistence type="predicted"/>
<dbReference type="Proteomes" id="UP000637383">
    <property type="component" value="Unassembled WGS sequence"/>
</dbReference>
<dbReference type="EMBL" id="JACJTU010000033">
    <property type="protein sequence ID" value="MBD2737546.1"/>
    <property type="molecule type" value="Genomic_DNA"/>
</dbReference>
<name>A0ABR8KFE4_9NOSO</name>
<accession>A0ABR8KFE4</accession>
<comment type="caution">
    <text evidence="1">The sequence shown here is derived from an EMBL/GenBank/DDBJ whole genome shotgun (WGS) entry which is preliminary data.</text>
</comment>
<reference evidence="1 2" key="1">
    <citation type="journal article" date="2020" name="ISME J.">
        <title>Comparative genomics reveals insights into cyanobacterial evolution and habitat adaptation.</title>
        <authorList>
            <person name="Chen M.Y."/>
            <person name="Teng W.K."/>
            <person name="Zhao L."/>
            <person name="Hu C.X."/>
            <person name="Zhou Y.K."/>
            <person name="Han B.P."/>
            <person name="Song L.R."/>
            <person name="Shu W.S."/>
        </authorList>
    </citation>
    <scope>NUCLEOTIDE SEQUENCE [LARGE SCALE GENOMIC DNA]</scope>
    <source>
        <strain evidence="1 2">FACHB-159</strain>
    </source>
</reference>
<evidence type="ECO:0000313" key="2">
    <source>
        <dbReference type="Proteomes" id="UP000637383"/>
    </source>
</evidence>